<evidence type="ECO:0000256" key="11">
    <source>
        <dbReference type="SAM" id="SignalP"/>
    </source>
</evidence>
<feature type="domain" description="Porin" evidence="12">
    <location>
        <begin position="7"/>
        <end position="327"/>
    </location>
</feature>
<protein>
    <submittedName>
        <fullName evidence="13">Porin</fullName>
    </submittedName>
</protein>
<dbReference type="AlphaFoldDB" id="A0A1P8JST4"/>
<keyword evidence="14" id="KW-1185">Reference proteome</keyword>
<comment type="subunit">
    <text evidence="2">Homotrimer.</text>
</comment>
<dbReference type="CDD" id="cd00342">
    <property type="entry name" value="gram_neg_porins"/>
    <property type="match status" value="1"/>
</dbReference>
<dbReference type="Gene3D" id="2.40.160.10">
    <property type="entry name" value="Porin"/>
    <property type="match status" value="1"/>
</dbReference>
<dbReference type="Proteomes" id="UP000186609">
    <property type="component" value="Chromosome"/>
</dbReference>
<dbReference type="Pfam" id="PF13609">
    <property type="entry name" value="Porin_4"/>
    <property type="match status" value="1"/>
</dbReference>
<reference evidence="13 14" key="1">
    <citation type="submission" date="2017-01" db="EMBL/GenBank/DDBJ databases">
        <authorList>
            <person name="Mah S.A."/>
            <person name="Swanson W.J."/>
            <person name="Moy G.W."/>
            <person name="Vacquier V.D."/>
        </authorList>
    </citation>
    <scope>NUCLEOTIDE SEQUENCE [LARGE SCALE GENOMIC DNA]</scope>
    <source>
        <strain evidence="13 14">DCY110</strain>
    </source>
</reference>
<dbReference type="GO" id="GO:0015288">
    <property type="term" value="F:porin activity"/>
    <property type="evidence" value="ECO:0007669"/>
    <property type="project" value="UniProtKB-KW"/>
</dbReference>
<dbReference type="SUPFAM" id="SSF56935">
    <property type="entry name" value="Porins"/>
    <property type="match status" value="1"/>
</dbReference>
<keyword evidence="9" id="KW-0472">Membrane</keyword>
<evidence type="ECO:0000256" key="3">
    <source>
        <dbReference type="ARBA" id="ARBA00022448"/>
    </source>
</evidence>
<dbReference type="OrthoDB" id="6975458at2"/>
<evidence type="ECO:0000256" key="6">
    <source>
        <dbReference type="ARBA" id="ARBA00022729"/>
    </source>
</evidence>
<keyword evidence="6 11" id="KW-0732">Signal</keyword>
<evidence type="ECO:0000259" key="12">
    <source>
        <dbReference type="Pfam" id="PF13609"/>
    </source>
</evidence>
<keyword evidence="3" id="KW-0813">Transport</keyword>
<proteinExistence type="predicted"/>
<dbReference type="EMBL" id="CP019236">
    <property type="protein sequence ID" value="APW36822.1"/>
    <property type="molecule type" value="Genomic_DNA"/>
</dbReference>
<feature type="chain" id="PRO_5012410800" evidence="11">
    <location>
        <begin position="20"/>
        <end position="348"/>
    </location>
</feature>
<keyword evidence="8" id="KW-0626">Porin</keyword>
<evidence type="ECO:0000313" key="13">
    <source>
        <dbReference type="EMBL" id="APW36822.1"/>
    </source>
</evidence>
<keyword evidence="7" id="KW-0406">Ion transport</keyword>
<dbReference type="PANTHER" id="PTHR34501">
    <property type="entry name" value="PROTEIN YDDL-RELATED"/>
    <property type="match status" value="1"/>
</dbReference>
<name>A0A1P8JST4_9BURK</name>
<dbReference type="GO" id="GO:0009279">
    <property type="term" value="C:cell outer membrane"/>
    <property type="evidence" value="ECO:0007669"/>
    <property type="project" value="UniProtKB-SubCell"/>
</dbReference>
<accession>A0A1P8JST4</accession>
<dbReference type="InterPro" id="IPR033900">
    <property type="entry name" value="Gram_neg_porin_domain"/>
</dbReference>
<evidence type="ECO:0000256" key="5">
    <source>
        <dbReference type="ARBA" id="ARBA00022692"/>
    </source>
</evidence>
<dbReference type="KEGG" id="rhy:RD110_06115"/>
<keyword evidence="4" id="KW-1134">Transmembrane beta strand</keyword>
<keyword evidence="10" id="KW-0998">Cell outer membrane</keyword>
<evidence type="ECO:0000256" key="2">
    <source>
        <dbReference type="ARBA" id="ARBA00011233"/>
    </source>
</evidence>
<evidence type="ECO:0000256" key="1">
    <source>
        <dbReference type="ARBA" id="ARBA00004571"/>
    </source>
</evidence>
<dbReference type="PANTHER" id="PTHR34501:SF9">
    <property type="entry name" value="MAJOR OUTER MEMBRANE PROTEIN P.IA"/>
    <property type="match status" value="1"/>
</dbReference>
<evidence type="ECO:0000256" key="8">
    <source>
        <dbReference type="ARBA" id="ARBA00023114"/>
    </source>
</evidence>
<evidence type="ECO:0000313" key="14">
    <source>
        <dbReference type="Proteomes" id="UP000186609"/>
    </source>
</evidence>
<evidence type="ECO:0000256" key="7">
    <source>
        <dbReference type="ARBA" id="ARBA00023065"/>
    </source>
</evidence>
<dbReference type="InterPro" id="IPR023614">
    <property type="entry name" value="Porin_dom_sf"/>
</dbReference>
<evidence type="ECO:0000256" key="9">
    <source>
        <dbReference type="ARBA" id="ARBA00023136"/>
    </source>
</evidence>
<evidence type="ECO:0000256" key="4">
    <source>
        <dbReference type="ARBA" id="ARBA00022452"/>
    </source>
</evidence>
<evidence type="ECO:0000256" key="10">
    <source>
        <dbReference type="ARBA" id="ARBA00023237"/>
    </source>
</evidence>
<dbReference type="InterPro" id="IPR050298">
    <property type="entry name" value="Gram-neg_bact_OMP"/>
</dbReference>
<gene>
    <name evidence="13" type="ORF">RD110_06115</name>
</gene>
<keyword evidence="5" id="KW-0812">Transmembrane</keyword>
<organism evidence="13 14">
    <name type="scientific">Rhodoferax koreensis</name>
    <dbReference type="NCBI Taxonomy" id="1842727"/>
    <lineage>
        <taxon>Bacteria</taxon>
        <taxon>Pseudomonadati</taxon>
        <taxon>Pseudomonadota</taxon>
        <taxon>Betaproteobacteria</taxon>
        <taxon>Burkholderiales</taxon>
        <taxon>Comamonadaceae</taxon>
        <taxon>Rhodoferax</taxon>
    </lineage>
</organism>
<dbReference type="STRING" id="1842727.RD110_06115"/>
<sequence>MKKSLIALAVIAASGAASAQSSVTLYGLVDAYVGSVKTTTAGQSLTTYGVNLPAASGGGGLNTSRFGLKGSEDLGGGLKANFLLEAGFDPSTGVANNYTSPYTGTTSNAIFGRNSWVGLSGGFGEVKLGKMWTPFDEVKGSGAAAFDANIFAPATFVWRSNTYQDRPGNAVYYSTPSFAGLTAAAMYSFGENKTATTSAGKITAFNVAYATGPFAAALSYQTEKVSGAFETAKFLQFNTSYDLGVVKLLGAYGRVKDQVANVDKTNEYQLGLDFPVTSTFTLSGGYAWSKDDVVAGSDIKRKGFGIAGLYALSKRTNLYAGVNDSKTEVPGASDDKTRVFAVGVRHTF</sequence>
<feature type="signal peptide" evidence="11">
    <location>
        <begin position="1"/>
        <end position="19"/>
    </location>
</feature>
<dbReference type="GO" id="GO:0046930">
    <property type="term" value="C:pore complex"/>
    <property type="evidence" value="ECO:0007669"/>
    <property type="project" value="UniProtKB-KW"/>
</dbReference>
<comment type="subcellular location">
    <subcellularLocation>
        <location evidence="1">Cell outer membrane</location>
        <topology evidence="1">Multi-pass membrane protein</topology>
    </subcellularLocation>
</comment>
<dbReference type="GO" id="GO:0006811">
    <property type="term" value="P:monoatomic ion transport"/>
    <property type="evidence" value="ECO:0007669"/>
    <property type="project" value="UniProtKB-KW"/>
</dbReference>
<dbReference type="RefSeq" id="WP_076197659.1">
    <property type="nucleotide sequence ID" value="NZ_CP019236.1"/>
</dbReference>